<evidence type="ECO:0000313" key="2">
    <source>
        <dbReference type="EMBL" id="EGP82834.1"/>
    </source>
</evidence>
<protein>
    <recommendedName>
        <fullName evidence="4">AvrStb6</fullName>
    </recommendedName>
</protein>
<accession>F9XPF6</accession>
<feature type="signal peptide" evidence="1">
    <location>
        <begin position="1"/>
        <end position="22"/>
    </location>
</feature>
<proteinExistence type="predicted"/>
<sequence>MKSTQTLLGVLAAALTIGAVSARCPLVGTYCGAGGATCCLQMVCVYDRGRNRCHHNCEGNAGDWCPRGQKCYLGPHGEPLCQDCLRNRVPCTVDSDCCVGTCSGGRCQK</sequence>
<keyword evidence="3" id="KW-1185">Reference proteome</keyword>
<evidence type="ECO:0008006" key="4">
    <source>
        <dbReference type="Google" id="ProtNLM"/>
    </source>
</evidence>
<dbReference type="EMBL" id="CM001207">
    <property type="protein sequence ID" value="EGP82834.1"/>
    <property type="molecule type" value="Genomic_DNA"/>
</dbReference>
<dbReference type="Proteomes" id="UP000008062">
    <property type="component" value="Chromosome 12"/>
</dbReference>
<dbReference type="AlphaFoldDB" id="F9XPF6"/>
<evidence type="ECO:0000313" key="3">
    <source>
        <dbReference type="Proteomes" id="UP000008062"/>
    </source>
</evidence>
<dbReference type="GeneID" id="13401822"/>
<feature type="chain" id="PRO_5003391820" description="AvrStb6" evidence="1">
    <location>
        <begin position="23"/>
        <end position="109"/>
    </location>
</feature>
<organism evidence="2 3">
    <name type="scientific">Zymoseptoria tritici (strain CBS 115943 / IPO323)</name>
    <name type="common">Speckled leaf blotch fungus</name>
    <name type="synonym">Septoria tritici</name>
    <dbReference type="NCBI Taxonomy" id="336722"/>
    <lineage>
        <taxon>Eukaryota</taxon>
        <taxon>Fungi</taxon>
        <taxon>Dikarya</taxon>
        <taxon>Ascomycota</taxon>
        <taxon>Pezizomycotina</taxon>
        <taxon>Dothideomycetes</taxon>
        <taxon>Dothideomycetidae</taxon>
        <taxon>Mycosphaerellales</taxon>
        <taxon>Mycosphaerellaceae</taxon>
        <taxon>Zymoseptoria</taxon>
    </lineage>
</organism>
<name>F9XPF6_ZYMTI</name>
<dbReference type="RefSeq" id="XP_003847858.1">
    <property type="nucleotide sequence ID" value="XM_003847810.1"/>
</dbReference>
<reference evidence="2 3" key="1">
    <citation type="journal article" date="2011" name="PLoS Genet.">
        <title>Finished genome of the fungal wheat pathogen Mycosphaerella graminicola reveals dispensome structure, chromosome plasticity, and stealth pathogenesis.</title>
        <authorList>
            <person name="Goodwin S.B."/>
            <person name="Ben M'barek S."/>
            <person name="Dhillon B."/>
            <person name="Wittenberg A.H.J."/>
            <person name="Crane C.F."/>
            <person name="Hane J.K."/>
            <person name="Foster A.J."/>
            <person name="Van der Lee T.A.J."/>
            <person name="Grimwood J."/>
            <person name="Aerts A."/>
            <person name="Antoniw J."/>
            <person name="Bailey A."/>
            <person name="Bluhm B."/>
            <person name="Bowler J."/>
            <person name="Bristow J."/>
            <person name="van der Burgt A."/>
            <person name="Canto-Canche B."/>
            <person name="Churchill A.C.L."/>
            <person name="Conde-Ferraez L."/>
            <person name="Cools H.J."/>
            <person name="Coutinho P.M."/>
            <person name="Csukai M."/>
            <person name="Dehal P."/>
            <person name="De Wit P."/>
            <person name="Donzelli B."/>
            <person name="van de Geest H.C."/>
            <person name="van Ham R.C.H.J."/>
            <person name="Hammond-Kosack K.E."/>
            <person name="Henrissat B."/>
            <person name="Kilian A."/>
            <person name="Kobayashi A.K."/>
            <person name="Koopmann E."/>
            <person name="Kourmpetis Y."/>
            <person name="Kuzniar A."/>
            <person name="Lindquist E."/>
            <person name="Lombard V."/>
            <person name="Maliepaard C."/>
            <person name="Martins N."/>
            <person name="Mehrabi R."/>
            <person name="Nap J.P.H."/>
            <person name="Ponomarenko A."/>
            <person name="Rudd J.J."/>
            <person name="Salamov A."/>
            <person name="Schmutz J."/>
            <person name="Schouten H.J."/>
            <person name="Shapiro H."/>
            <person name="Stergiopoulos I."/>
            <person name="Torriani S.F.F."/>
            <person name="Tu H."/>
            <person name="de Vries R.P."/>
            <person name="Waalwijk C."/>
            <person name="Ware S.B."/>
            <person name="Wiebenga A."/>
            <person name="Zwiers L.-H."/>
            <person name="Oliver R.P."/>
            <person name="Grigoriev I.V."/>
            <person name="Kema G.H.J."/>
        </authorList>
    </citation>
    <scope>NUCLEOTIDE SEQUENCE [LARGE SCALE GENOMIC DNA]</scope>
    <source>
        <strain evidence="3">CBS 115943 / IPO323</strain>
    </source>
</reference>
<evidence type="ECO:0000256" key="1">
    <source>
        <dbReference type="SAM" id="SignalP"/>
    </source>
</evidence>
<dbReference type="InParanoid" id="F9XPF6"/>
<dbReference type="HOGENOM" id="CLU_2186050_0_0_1"/>
<gene>
    <name evidence="2" type="ORF">MYCGRDRAFT_106260</name>
</gene>
<dbReference type="VEuPathDB" id="FungiDB:ZTRI_12.37"/>
<keyword evidence="1" id="KW-0732">Signal</keyword>
<dbReference type="KEGG" id="ztr:MYCGRDRAFT_106260"/>